<reference evidence="1 2" key="1">
    <citation type="submission" date="2019-12" db="EMBL/GenBank/DDBJ databases">
        <title>Chromosome-level assembly of the Caenorhabditis remanei genome.</title>
        <authorList>
            <person name="Teterina A.A."/>
            <person name="Willis J.H."/>
            <person name="Phillips P.C."/>
        </authorList>
    </citation>
    <scope>NUCLEOTIDE SEQUENCE [LARGE SCALE GENOMIC DNA]</scope>
    <source>
        <strain evidence="1 2">PX506</strain>
        <tissue evidence="1">Whole organism</tissue>
    </source>
</reference>
<dbReference type="CTD" id="9814606"/>
<protein>
    <submittedName>
        <fullName evidence="1">Uncharacterized protein</fullName>
    </submittedName>
</protein>
<dbReference type="GeneID" id="9814606"/>
<dbReference type="Pfam" id="PF03269">
    <property type="entry name" value="DUF268"/>
    <property type="match status" value="1"/>
</dbReference>
<dbReference type="Proteomes" id="UP000483820">
    <property type="component" value="Chromosome V"/>
</dbReference>
<comment type="caution">
    <text evidence="1">The sequence shown here is derived from an EMBL/GenBank/DDBJ whole genome shotgun (WGS) entry which is preliminary data.</text>
</comment>
<gene>
    <name evidence="1" type="ORF">GCK72_016565</name>
</gene>
<sequence>MSPKKRIMSKKEKIGIQFVFGILEKEGEREKEGRFVCGLIPGFYDALAVYQFHISTLAISKPYDAKNVNLYDFPPTSGISKLKERLRNSKIRRRNIYQEDVTLEELENNLYSKNGYEVVQVTAPVPTLRFVQEPTCEKVFMDWIEVSNMSRNEVPPRRLTAEQQFEVTMNNYSSLIYNYRNSAAKKQKPAKWDIISELMTWKSEILGALSYSFDGVSLHHAMKEHELNEKNGLIVGSLIPWVEVLSLKHGAANILTIEYNQLNIEQKFRDRMSSISPADFASNYEKYLNSFDFAAAFSSIEQLGLGQFGEPIDAIGDLREILKIRCTLKPGGLLFLGLPFGLDAVVFNLHRVYGPIRLAMLMTGFEWVATYSSETNSAIELDKVLREDGTDTKNQYTLVLRKV</sequence>
<dbReference type="KEGG" id="crq:GCK72_016565"/>
<dbReference type="InterPro" id="IPR004951">
    <property type="entry name" value="DUF268_CAE_spp"/>
</dbReference>
<dbReference type="AlphaFoldDB" id="A0A6A5G502"/>
<dbReference type="RefSeq" id="XP_053580476.1">
    <property type="nucleotide sequence ID" value="XM_053731563.1"/>
</dbReference>
<proteinExistence type="predicted"/>
<evidence type="ECO:0000313" key="1">
    <source>
        <dbReference type="EMBL" id="KAF1750020.1"/>
    </source>
</evidence>
<dbReference type="EMBL" id="WUAV01000005">
    <property type="protein sequence ID" value="KAF1750020.1"/>
    <property type="molecule type" value="Genomic_DNA"/>
</dbReference>
<organism evidence="1 2">
    <name type="scientific">Caenorhabditis remanei</name>
    <name type="common">Caenorhabditis vulgaris</name>
    <dbReference type="NCBI Taxonomy" id="31234"/>
    <lineage>
        <taxon>Eukaryota</taxon>
        <taxon>Metazoa</taxon>
        <taxon>Ecdysozoa</taxon>
        <taxon>Nematoda</taxon>
        <taxon>Chromadorea</taxon>
        <taxon>Rhabditida</taxon>
        <taxon>Rhabditina</taxon>
        <taxon>Rhabditomorpha</taxon>
        <taxon>Rhabditoidea</taxon>
        <taxon>Rhabditidae</taxon>
        <taxon>Peloderinae</taxon>
        <taxon>Caenorhabditis</taxon>
    </lineage>
</organism>
<accession>A0A6A5G502</accession>
<name>A0A6A5G502_CAERE</name>
<evidence type="ECO:0000313" key="2">
    <source>
        <dbReference type="Proteomes" id="UP000483820"/>
    </source>
</evidence>